<feature type="region of interest" description="Disordered" evidence="1">
    <location>
        <begin position="1"/>
        <end position="22"/>
    </location>
</feature>
<dbReference type="EMBL" id="BARU01023997">
    <property type="protein sequence ID" value="GAH59548.1"/>
    <property type="molecule type" value="Genomic_DNA"/>
</dbReference>
<reference evidence="2" key="1">
    <citation type="journal article" date="2014" name="Front. Microbiol.">
        <title>High frequency of phylogenetically diverse reductive dehalogenase-homologous genes in deep subseafloor sedimentary metagenomes.</title>
        <authorList>
            <person name="Kawai M."/>
            <person name="Futagami T."/>
            <person name="Toyoda A."/>
            <person name="Takaki Y."/>
            <person name="Nishi S."/>
            <person name="Hori S."/>
            <person name="Arai W."/>
            <person name="Tsubouchi T."/>
            <person name="Morono Y."/>
            <person name="Uchiyama I."/>
            <person name="Ito T."/>
            <person name="Fujiyama A."/>
            <person name="Inagaki F."/>
            <person name="Takami H."/>
        </authorList>
    </citation>
    <scope>NUCLEOTIDE SEQUENCE</scope>
    <source>
        <strain evidence="2">Expedition CK06-06</strain>
    </source>
</reference>
<accession>X1IPU1</accession>
<gene>
    <name evidence="2" type="ORF">S03H2_38875</name>
</gene>
<protein>
    <submittedName>
        <fullName evidence="2">Uncharacterized protein</fullName>
    </submittedName>
</protein>
<dbReference type="AlphaFoldDB" id="X1IPU1"/>
<name>X1IPU1_9ZZZZ</name>
<proteinExistence type="predicted"/>
<feature type="compositionally biased region" description="Basic and acidic residues" evidence="1">
    <location>
        <begin position="1"/>
        <end position="20"/>
    </location>
</feature>
<organism evidence="2">
    <name type="scientific">marine sediment metagenome</name>
    <dbReference type="NCBI Taxonomy" id="412755"/>
    <lineage>
        <taxon>unclassified sequences</taxon>
        <taxon>metagenomes</taxon>
        <taxon>ecological metagenomes</taxon>
    </lineage>
</organism>
<feature type="non-terminal residue" evidence="2">
    <location>
        <position position="129"/>
    </location>
</feature>
<sequence>MSKAPHPDAHHPQLHAEEHQTGGGDITRNIEWLTALADLGYSGDVSLVTVGEIVLAGDGLFLYNDGKYYKSDASAAATMPVKVMALAGAAADATVLVLHDGYYRNDTLYDWTPGDGIANLLWADVNAGL</sequence>
<evidence type="ECO:0000313" key="2">
    <source>
        <dbReference type="EMBL" id="GAH59548.1"/>
    </source>
</evidence>
<comment type="caution">
    <text evidence="2">The sequence shown here is derived from an EMBL/GenBank/DDBJ whole genome shotgun (WGS) entry which is preliminary data.</text>
</comment>
<evidence type="ECO:0000256" key="1">
    <source>
        <dbReference type="SAM" id="MobiDB-lite"/>
    </source>
</evidence>